<sequence length="58" mass="6741">MNYWEETSKRDPLLDRIYRLDLGLEWDVDGIGFQNDTLVVKVTYQGISKTPKMGACFL</sequence>
<name>C6A0T9_THESM</name>
<dbReference type="AlphaFoldDB" id="C6A0T9"/>
<dbReference type="EMBL" id="CP001463">
    <property type="protein sequence ID" value="ACS89234.1"/>
    <property type="molecule type" value="Genomic_DNA"/>
</dbReference>
<proteinExistence type="predicted"/>
<dbReference type="KEGG" id="tsi:TSIB_0166"/>
<dbReference type="STRING" id="604354.TSIB_0166"/>
<gene>
    <name evidence="1" type="ordered locus">TSIB_0166</name>
</gene>
<reference evidence="1 2" key="1">
    <citation type="journal article" date="2009" name="Appl. Environ. Microbiol.">
        <title>Metabolic versatility and indigenous origin of the archaeon Thermococcus sibiricus, isolated from a siberian oil reservoir, as revealed by genome analysis.</title>
        <authorList>
            <person name="Mardanov A.V."/>
            <person name="Ravin N.V."/>
            <person name="Svetlitchnyi V.A."/>
            <person name="Beletsky A.V."/>
            <person name="Miroshnichenko M.L."/>
            <person name="Bonch-Osmolovskaya E.A."/>
            <person name="Skryabin K.G."/>
        </authorList>
    </citation>
    <scope>NUCLEOTIDE SEQUENCE [LARGE SCALE GENOMIC DNA]</scope>
    <source>
        <strain evidence="2">DSM 12597 / MM 739</strain>
    </source>
</reference>
<evidence type="ECO:0000313" key="2">
    <source>
        <dbReference type="Proteomes" id="UP000009079"/>
    </source>
</evidence>
<accession>C6A0T9</accession>
<keyword evidence="2" id="KW-1185">Reference proteome</keyword>
<dbReference type="Proteomes" id="UP000009079">
    <property type="component" value="Chromosome"/>
</dbReference>
<dbReference type="HOGENOM" id="CLU_2968645_0_0_2"/>
<protein>
    <submittedName>
        <fullName evidence="1">Uncharacterized protein</fullName>
    </submittedName>
</protein>
<evidence type="ECO:0000313" key="1">
    <source>
        <dbReference type="EMBL" id="ACS89234.1"/>
    </source>
</evidence>
<organism evidence="1 2">
    <name type="scientific">Thermococcus sibiricus (strain DSM 12597 / MM 739)</name>
    <dbReference type="NCBI Taxonomy" id="604354"/>
    <lineage>
        <taxon>Archaea</taxon>
        <taxon>Methanobacteriati</taxon>
        <taxon>Methanobacteriota</taxon>
        <taxon>Thermococci</taxon>
        <taxon>Thermococcales</taxon>
        <taxon>Thermococcaceae</taxon>
        <taxon>Thermococcus</taxon>
    </lineage>
</organism>